<dbReference type="OMA" id="VHISFFR"/>
<dbReference type="KEGG" id="gtt:GUITHDRAFT_45023"/>
<evidence type="ECO:0000256" key="1">
    <source>
        <dbReference type="PROSITE-ProRule" id="PRU00288"/>
    </source>
</evidence>
<dbReference type="InterPro" id="IPR044520">
    <property type="entry name" value="ARF_GAP_AGD5/15"/>
</dbReference>
<dbReference type="PANTHER" id="PTHR46419">
    <property type="entry name" value="ADP-RIBOSYLATION FACTOR GTPASE-ACTIVATING PROTEIN AGD5"/>
    <property type="match status" value="1"/>
</dbReference>
<evidence type="ECO:0000313" key="3">
    <source>
        <dbReference type="EMBL" id="EKX42346.1"/>
    </source>
</evidence>
<evidence type="ECO:0000259" key="2">
    <source>
        <dbReference type="PROSITE" id="PS50115"/>
    </source>
</evidence>
<keyword evidence="1" id="KW-0479">Metal-binding</keyword>
<dbReference type="STRING" id="905079.L1J1G7"/>
<reference evidence="3 5" key="1">
    <citation type="journal article" date="2012" name="Nature">
        <title>Algal genomes reveal evolutionary mosaicism and the fate of nucleomorphs.</title>
        <authorList>
            <consortium name="DOE Joint Genome Institute"/>
            <person name="Curtis B.A."/>
            <person name="Tanifuji G."/>
            <person name="Burki F."/>
            <person name="Gruber A."/>
            <person name="Irimia M."/>
            <person name="Maruyama S."/>
            <person name="Arias M.C."/>
            <person name="Ball S.G."/>
            <person name="Gile G.H."/>
            <person name="Hirakawa Y."/>
            <person name="Hopkins J.F."/>
            <person name="Kuo A."/>
            <person name="Rensing S.A."/>
            <person name="Schmutz J."/>
            <person name="Symeonidi A."/>
            <person name="Elias M."/>
            <person name="Eveleigh R.J."/>
            <person name="Herman E.K."/>
            <person name="Klute M.J."/>
            <person name="Nakayama T."/>
            <person name="Obornik M."/>
            <person name="Reyes-Prieto A."/>
            <person name="Armbrust E.V."/>
            <person name="Aves S.J."/>
            <person name="Beiko R.G."/>
            <person name="Coutinho P."/>
            <person name="Dacks J.B."/>
            <person name="Durnford D.G."/>
            <person name="Fast N.M."/>
            <person name="Green B.R."/>
            <person name="Grisdale C.J."/>
            <person name="Hempel F."/>
            <person name="Henrissat B."/>
            <person name="Hoppner M.P."/>
            <person name="Ishida K."/>
            <person name="Kim E."/>
            <person name="Koreny L."/>
            <person name="Kroth P.G."/>
            <person name="Liu Y."/>
            <person name="Malik S.B."/>
            <person name="Maier U.G."/>
            <person name="McRose D."/>
            <person name="Mock T."/>
            <person name="Neilson J.A."/>
            <person name="Onodera N.T."/>
            <person name="Poole A.M."/>
            <person name="Pritham E.J."/>
            <person name="Richards T.A."/>
            <person name="Rocap G."/>
            <person name="Roy S.W."/>
            <person name="Sarai C."/>
            <person name="Schaack S."/>
            <person name="Shirato S."/>
            <person name="Slamovits C.H."/>
            <person name="Spencer D.F."/>
            <person name="Suzuki S."/>
            <person name="Worden A.Z."/>
            <person name="Zauner S."/>
            <person name="Barry K."/>
            <person name="Bell C."/>
            <person name="Bharti A.K."/>
            <person name="Crow J.A."/>
            <person name="Grimwood J."/>
            <person name="Kramer R."/>
            <person name="Lindquist E."/>
            <person name="Lucas S."/>
            <person name="Salamov A."/>
            <person name="McFadden G.I."/>
            <person name="Lane C.E."/>
            <person name="Keeling P.J."/>
            <person name="Gray M.W."/>
            <person name="Grigoriev I.V."/>
            <person name="Archibald J.M."/>
        </authorList>
    </citation>
    <scope>NUCLEOTIDE SEQUENCE</scope>
    <source>
        <strain evidence="3 5">CCMP2712</strain>
    </source>
</reference>
<dbReference type="PANTHER" id="PTHR46419:SF2">
    <property type="entry name" value="ADP-RIBOSYLATION FACTOR GTPASE-ACTIVATING PROTEIN AGD5"/>
    <property type="match status" value="1"/>
</dbReference>
<feature type="non-terminal residue" evidence="3">
    <location>
        <position position="68"/>
    </location>
</feature>
<dbReference type="HOGENOM" id="CLU_023062_4_1_1"/>
<dbReference type="EnsemblProtists" id="EKX42346">
    <property type="protein sequence ID" value="EKX42346"/>
    <property type="gene ID" value="GUITHDRAFT_45023"/>
</dbReference>
<dbReference type="GO" id="GO:0005096">
    <property type="term" value="F:GTPase activator activity"/>
    <property type="evidence" value="ECO:0007669"/>
    <property type="project" value="InterPro"/>
</dbReference>
<dbReference type="GeneID" id="17299001"/>
<dbReference type="InterPro" id="IPR001164">
    <property type="entry name" value="ArfGAP_dom"/>
</dbReference>
<sequence>ISSQEKDKAQKILDACIKNPDNRHCADCNALGPRWASMNLGIFVCLNCSGIHRRLGVHISKVKSVTLD</sequence>
<protein>
    <recommendedName>
        <fullName evidence="2">Arf-GAP domain-containing protein</fullName>
    </recommendedName>
</protein>
<dbReference type="Proteomes" id="UP000011087">
    <property type="component" value="Unassembled WGS sequence"/>
</dbReference>
<keyword evidence="1" id="KW-0862">Zinc</keyword>
<dbReference type="CDD" id="cd08204">
    <property type="entry name" value="ArfGap"/>
    <property type="match status" value="1"/>
</dbReference>
<dbReference type="OrthoDB" id="10266696at2759"/>
<dbReference type="GO" id="GO:0008270">
    <property type="term" value="F:zinc ion binding"/>
    <property type="evidence" value="ECO:0007669"/>
    <property type="project" value="UniProtKB-KW"/>
</dbReference>
<dbReference type="PROSITE" id="PS50115">
    <property type="entry name" value="ARFGAP"/>
    <property type="match status" value="1"/>
</dbReference>
<dbReference type="Gene3D" id="1.10.220.150">
    <property type="entry name" value="Arf GTPase activating protein"/>
    <property type="match status" value="1"/>
</dbReference>
<dbReference type="InterPro" id="IPR038508">
    <property type="entry name" value="ArfGAP_dom_sf"/>
</dbReference>
<dbReference type="SMART" id="SM00105">
    <property type="entry name" value="ArfGap"/>
    <property type="match status" value="1"/>
</dbReference>
<feature type="domain" description="Arf-GAP" evidence="2">
    <location>
        <begin position="10"/>
        <end position="68"/>
    </location>
</feature>
<dbReference type="Pfam" id="PF01412">
    <property type="entry name" value="ArfGap"/>
    <property type="match status" value="1"/>
</dbReference>
<dbReference type="EMBL" id="JH993017">
    <property type="protein sequence ID" value="EKX42346.1"/>
    <property type="molecule type" value="Genomic_DNA"/>
</dbReference>
<evidence type="ECO:0000313" key="4">
    <source>
        <dbReference type="EnsemblProtists" id="EKX42346"/>
    </source>
</evidence>
<reference evidence="5" key="2">
    <citation type="submission" date="2012-11" db="EMBL/GenBank/DDBJ databases">
        <authorList>
            <person name="Kuo A."/>
            <person name="Curtis B.A."/>
            <person name="Tanifuji G."/>
            <person name="Burki F."/>
            <person name="Gruber A."/>
            <person name="Irimia M."/>
            <person name="Maruyama S."/>
            <person name="Arias M.C."/>
            <person name="Ball S.G."/>
            <person name="Gile G.H."/>
            <person name="Hirakawa Y."/>
            <person name="Hopkins J.F."/>
            <person name="Rensing S.A."/>
            <person name="Schmutz J."/>
            <person name="Symeonidi A."/>
            <person name="Elias M."/>
            <person name="Eveleigh R.J."/>
            <person name="Herman E.K."/>
            <person name="Klute M.J."/>
            <person name="Nakayama T."/>
            <person name="Obornik M."/>
            <person name="Reyes-Prieto A."/>
            <person name="Armbrust E.V."/>
            <person name="Aves S.J."/>
            <person name="Beiko R.G."/>
            <person name="Coutinho P."/>
            <person name="Dacks J.B."/>
            <person name="Durnford D.G."/>
            <person name="Fast N.M."/>
            <person name="Green B.R."/>
            <person name="Grisdale C."/>
            <person name="Hempe F."/>
            <person name="Henrissat B."/>
            <person name="Hoppner M.P."/>
            <person name="Ishida K.-I."/>
            <person name="Kim E."/>
            <person name="Koreny L."/>
            <person name="Kroth P.G."/>
            <person name="Liu Y."/>
            <person name="Malik S.-B."/>
            <person name="Maier U.G."/>
            <person name="McRose D."/>
            <person name="Mock T."/>
            <person name="Neilson J.A."/>
            <person name="Onodera N.T."/>
            <person name="Poole A.M."/>
            <person name="Pritham E.J."/>
            <person name="Richards T.A."/>
            <person name="Rocap G."/>
            <person name="Roy S.W."/>
            <person name="Sarai C."/>
            <person name="Schaack S."/>
            <person name="Shirato S."/>
            <person name="Slamovits C.H."/>
            <person name="Spencer D.F."/>
            <person name="Suzuki S."/>
            <person name="Worden A.Z."/>
            <person name="Zauner S."/>
            <person name="Barry K."/>
            <person name="Bell C."/>
            <person name="Bharti A.K."/>
            <person name="Crow J.A."/>
            <person name="Grimwood J."/>
            <person name="Kramer R."/>
            <person name="Lindquist E."/>
            <person name="Lucas S."/>
            <person name="Salamov A."/>
            <person name="McFadden G.I."/>
            <person name="Lane C.E."/>
            <person name="Keeling P.J."/>
            <person name="Gray M.W."/>
            <person name="Grigoriev I.V."/>
            <person name="Archibald J.M."/>
        </authorList>
    </citation>
    <scope>NUCLEOTIDE SEQUENCE</scope>
    <source>
        <strain evidence="5">CCMP2712</strain>
    </source>
</reference>
<dbReference type="InterPro" id="IPR037278">
    <property type="entry name" value="ARFGAP/RecO"/>
</dbReference>
<organism evidence="3">
    <name type="scientific">Guillardia theta (strain CCMP2712)</name>
    <name type="common">Cryptophyte</name>
    <dbReference type="NCBI Taxonomy" id="905079"/>
    <lineage>
        <taxon>Eukaryota</taxon>
        <taxon>Cryptophyceae</taxon>
        <taxon>Pyrenomonadales</taxon>
        <taxon>Geminigeraceae</taxon>
        <taxon>Guillardia</taxon>
    </lineage>
</organism>
<feature type="non-terminal residue" evidence="3">
    <location>
        <position position="1"/>
    </location>
</feature>
<evidence type="ECO:0000313" key="5">
    <source>
        <dbReference type="Proteomes" id="UP000011087"/>
    </source>
</evidence>
<accession>L1J1G7</accession>
<dbReference type="SUPFAM" id="SSF57863">
    <property type="entry name" value="ArfGap/RecO-like zinc finger"/>
    <property type="match status" value="1"/>
</dbReference>
<dbReference type="RefSeq" id="XP_005829326.1">
    <property type="nucleotide sequence ID" value="XM_005829269.1"/>
</dbReference>
<keyword evidence="1" id="KW-0863">Zinc-finger</keyword>
<dbReference type="eggNOG" id="KOG0703">
    <property type="taxonomic scope" value="Eukaryota"/>
</dbReference>
<gene>
    <name evidence="3" type="ORF">GUITHDRAFT_45023</name>
</gene>
<dbReference type="PaxDb" id="55529-EKX42346"/>
<proteinExistence type="predicted"/>
<name>L1J1G7_GUITC</name>
<dbReference type="AlphaFoldDB" id="L1J1G7"/>
<dbReference type="PRINTS" id="PR00405">
    <property type="entry name" value="REVINTRACTNG"/>
</dbReference>
<reference evidence="4" key="3">
    <citation type="submission" date="2016-03" db="UniProtKB">
        <authorList>
            <consortium name="EnsemblProtists"/>
        </authorList>
    </citation>
    <scope>IDENTIFICATION</scope>
</reference>
<keyword evidence="5" id="KW-1185">Reference proteome</keyword>